<dbReference type="EC" id="6.3.2.17" evidence="3"/>
<dbReference type="PROSITE" id="PS01012">
    <property type="entry name" value="FOLYLPOLYGLU_SYNT_2"/>
    <property type="match status" value="1"/>
</dbReference>
<dbReference type="GO" id="GO:0005524">
    <property type="term" value="F:ATP binding"/>
    <property type="evidence" value="ECO:0007669"/>
    <property type="project" value="UniProtKB-KW"/>
</dbReference>
<dbReference type="PROSITE" id="PS01011">
    <property type="entry name" value="FOLYLPOLYGLU_SYNT_1"/>
    <property type="match status" value="1"/>
</dbReference>
<dbReference type="NCBIfam" id="TIGR01499">
    <property type="entry name" value="folC"/>
    <property type="match status" value="1"/>
</dbReference>
<evidence type="ECO:0000313" key="14">
    <source>
        <dbReference type="EMBL" id="QNM07596.1"/>
    </source>
</evidence>
<comment type="similarity">
    <text evidence="2 11">Belongs to the folylpolyglutamate synthase family.</text>
</comment>
<name>A0A7G9G9W4_9FIRM</name>
<dbReference type="Pfam" id="PF08245">
    <property type="entry name" value="Mur_ligase_M"/>
    <property type="match status" value="1"/>
</dbReference>
<evidence type="ECO:0000259" key="13">
    <source>
        <dbReference type="Pfam" id="PF08245"/>
    </source>
</evidence>
<dbReference type="Gene3D" id="3.40.1190.10">
    <property type="entry name" value="Mur-like, catalytic domain"/>
    <property type="match status" value="1"/>
</dbReference>
<keyword evidence="7 11" id="KW-0067">ATP-binding</keyword>
<dbReference type="Gene3D" id="3.90.190.20">
    <property type="entry name" value="Mur ligase, C-terminal domain"/>
    <property type="match status" value="1"/>
</dbReference>
<accession>A0A7G9G9W4</accession>
<dbReference type="FunFam" id="3.40.1190.10:FF:000011">
    <property type="entry name" value="Folylpolyglutamate synthase/dihydrofolate synthase"/>
    <property type="match status" value="1"/>
</dbReference>
<keyword evidence="6 11" id="KW-0547">Nucleotide-binding</keyword>
<dbReference type="SUPFAM" id="SSF53244">
    <property type="entry name" value="MurD-like peptide ligases, peptide-binding domain"/>
    <property type="match status" value="1"/>
</dbReference>
<dbReference type="PIRSF" id="PIRSF001563">
    <property type="entry name" value="Folylpolyglu_synth"/>
    <property type="match status" value="1"/>
</dbReference>
<dbReference type="RefSeq" id="WP_249328356.1">
    <property type="nucleotide sequence ID" value="NZ_CP060635.1"/>
</dbReference>
<proteinExistence type="inferred from homology"/>
<evidence type="ECO:0000256" key="1">
    <source>
        <dbReference type="ARBA" id="ARBA00001946"/>
    </source>
</evidence>
<dbReference type="Pfam" id="PF02875">
    <property type="entry name" value="Mur_ligase_C"/>
    <property type="match status" value="1"/>
</dbReference>
<comment type="catalytic activity">
    <reaction evidence="10">
        <text>(6S)-5,6,7,8-tetrahydrofolyl-(gamma-L-Glu)(n) + L-glutamate + ATP = (6S)-5,6,7,8-tetrahydrofolyl-(gamma-L-Glu)(n+1) + ADP + phosphate + H(+)</text>
        <dbReference type="Rhea" id="RHEA:10580"/>
        <dbReference type="Rhea" id="RHEA-COMP:14738"/>
        <dbReference type="Rhea" id="RHEA-COMP:14740"/>
        <dbReference type="ChEBI" id="CHEBI:15378"/>
        <dbReference type="ChEBI" id="CHEBI:29985"/>
        <dbReference type="ChEBI" id="CHEBI:30616"/>
        <dbReference type="ChEBI" id="CHEBI:43474"/>
        <dbReference type="ChEBI" id="CHEBI:141005"/>
        <dbReference type="ChEBI" id="CHEBI:456216"/>
        <dbReference type="EC" id="6.3.2.17"/>
    </reaction>
</comment>
<evidence type="ECO:0000256" key="4">
    <source>
        <dbReference type="ARBA" id="ARBA00022598"/>
    </source>
</evidence>
<keyword evidence="15" id="KW-1185">Reference proteome</keyword>
<dbReference type="InterPro" id="IPR004101">
    <property type="entry name" value="Mur_ligase_C"/>
</dbReference>
<comment type="cofactor">
    <cofactor evidence="1">
        <name>Mg(2+)</name>
        <dbReference type="ChEBI" id="CHEBI:18420"/>
    </cofactor>
</comment>
<sequence>MNYAEAVNYIEEVPKFTKKTTLDHTRYLLKKLGNPEKDMRIIHVAGTNGKGSVCAYLNSMLSEGGYTCGMFTSPHLIRINERYMIGGRPVDDEIFLQAFLRVQEAWKEAMAEGESHPTYFEILFLMGMVIFREKKVDYLILETGLGGRLDATNVVSSPLACIITSISRDHTEYLGETIREIAWEKAGIIKPGVPVIYDGRNQEAAAVIEERAGELGSPAFVLREDMYKLLSNTREGIRFEFRYGNEKGAELEIPYIAEYQMMNGSLAFFTMKKLQPVHNIPERQLIEGIRKTKWPCRMETVMDGVIIDGAHNEDGVAQFVKTAAHFSKENQITILFSAVADKRYQDMIREISEGIHPDRVVTTEISGSREVSAEELAELFRREGCREVWAEPQVGKAFEKAYEEKAEGLMFCVGSLYLAGEVKDWIARREKEAAKC</sequence>
<dbReference type="InterPro" id="IPR018109">
    <property type="entry name" value="Folylpolyglutamate_synth_CS"/>
</dbReference>
<dbReference type="GO" id="GO:0008841">
    <property type="term" value="F:dihydrofolate synthase activity"/>
    <property type="evidence" value="ECO:0007669"/>
    <property type="project" value="TreeGrafter"/>
</dbReference>
<evidence type="ECO:0000256" key="3">
    <source>
        <dbReference type="ARBA" id="ARBA00013025"/>
    </source>
</evidence>
<keyword evidence="4 11" id="KW-0436">Ligase</keyword>
<evidence type="ECO:0000256" key="7">
    <source>
        <dbReference type="ARBA" id="ARBA00022840"/>
    </source>
</evidence>
<dbReference type="PANTHER" id="PTHR11136">
    <property type="entry name" value="FOLYLPOLYGLUTAMATE SYNTHASE-RELATED"/>
    <property type="match status" value="1"/>
</dbReference>
<evidence type="ECO:0000256" key="10">
    <source>
        <dbReference type="ARBA" id="ARBA00047493"/>
    </source>
</evidence>
<dbReference type="InterPro" id="IPR013221">
    <property type="entry name" value="Mur_ligase_cen"/>
</dbReference>
<dbReference type="AlphaFoldDB" id="A0A7G9G9W4"/>
<dbReference type="GO" id="GO:0005737">
    <property type="term" value="C:cytoplasm"/>
    <property type="evidence" value="ECO:0007669"/>
    <property type="project" value="TreeGrafter"/>
</dbReference>
<evidence type="ECO:0000256" key="11">
    <source>
        <dbReference type="PIRNR" id="PIRNR001563"/>
    </source>
</evidence>
<dbReference type="InterPro" id="IPR001645">
    <property type="entry name" value="Folylpolyglutamate_synth"/>
</dbReference>
<reference evidence="14 15" key="1">
    <citation type="submission" date="2020-08" db="EMBL/GenBank/DDBJ databases">
        <authorList>
            <person name="Liu C."/>
            <person name="Sun Q."/>
        </authorList>
    </citation>
    <scope>NUCLEOTIDE SEQUENCE [LARGE SCALE GENOMIC DNA]</scope>
    <source>
        <strain evidence="14 15">NSJ-29</strain>
    </source>
</reference>
<evidence type="ECO:0000256" key="2">
    <source>
        <dbReference type="ARBA" id="ARBA00008276"/>
    </source>
</evidence>
<keyword evidence="5" id="KW-0479">Metal-binding</keyword>
<feature type="domain" description="Mur ligase C-terminal" evidence="12">
    <location>
        <begin position="297"/>
        <end position="407"/>
    </location>
</feature>
<evidence type="ECO:0000256" key="6">
    <source>
        <dbReference type="ARBA" id="ARBA00022741"/>
    </source>
</evidence>
<dbReference type="GO" id="GO:0004326">
    <property type="term" value="F:tetrahydrofolylpolyglutamate synthase activity"/>
    <property type="evidence" value="ECO:0007669"/>
    <property type="project" value="UniProtKB-EC"/>
</dbReference>
<organism evidence="14 15">
    <name type="scientific">Wansuia hejianensis</name>
    <dbReference type="NCBI Taxonomy" id="2763667"/>
    <lineage>
        <taxon>Bacteria</taxon>
        <taxon>Bacillati</taxon>
        <taxon>Bacillota</taxon>
        <taxon>Clostridia</taxon>
        <taxon>Lachnospirales</taxon>
        <taxon>Lachnospiraceae</taxon>
        <taxon>Wansuia</taxon>
    </lineage>
</organism>
<dbReference type="PANTHER" id="PTHR11136:SF0">
    <property type="entry name" value="DIHYDROFOLATE SYNTHETASE-RELATED"/>
    <property type="match status" value="1"/>
</dbReference>
<evidence type="ECO:0000313" key="15">
    <source>
        <dbReference type="Proteomes" id="UP000515860"/>
    </source>
</evidence>
<evidence type="ECO:0000259" key="12">
    <source>
        <dbReference type="Pfam" id="PF02875"/>
    </source>
</evidence>
<dbReference type="Proteomes" id="UP000515860">
    <property type="component" value="Chromosome"/>
</dbReference>
<dbReference type="KEGG" id="whj:H9Q79_11750"/>
<dbReference type="InterPro" id="IPR036615">
    <property type="entry name" value="Mur_ligase_C_dom_sf"/>
</dbReference>
<feature type="domain" description="Mur ligase central" evidence="13">
    <location>
        <begin position="44"/>
        <end position="268"/>
    </location>
</feature>
<evidence type="ECO:0000256" key="9">
    <source>
        <dbReference type="ARBA" id="ARBA00030592"/>
    </source>
</evidence>
<gene>
    <name evidence="14" type="ORF">H9Q79_11750</name>
</gene>
<dbReference type="SUPFAM" id="SSF53623">
    <property type="entry name" value="MurD-like peptide ligases, catalytic domain"/>
    <property type="match status" value="1"/>
</dbReference>
<protein>
    <recommendedName>
        <fullName evidence="3">tetrahydrofolate synthase</fullName>
        <ecNumber evidence="3">6.3.2.17</ecNumber>
    </recommendedName>
    <alternativeName>
        <fullName evidence="9">Tetrahydrofolylpolyglutamate synthase</fullName>
    </alternativeName>
</protein>
<dbReference type="GO" id="GO:0046872">
    <property type="term" value="F:metal ion binding"/>
    <property type="evidence" value="ECO:0007669"/>
    <property type="project" value="UniProtKB-KW"/>
</dbReference>
<dbReference type="EMBL" id="CP060635">
    <property type="protein sequence ID" value="QNM07596.1"/>
    <property type="molecule type" value="Genomic_DNA"/>
</dbReference>
<evidence type="ECO:0000256" key="8">
    <source>
        <dbReference type="ARBA" id="ARBA00022842"/>
    </source>
</evidence>
<dbReference type="InterPro" id="IPR036565">
    <property type="entry name" value="Mur-like_cat_sf"/>
</dbReference>
<keyword evidence="8" id="KW-0460">Magnesium</keyword>
<evidence type="ECO:0000256" key="5">
    <source>
        <dbReference type="ARBA" id="ARBA00022723"/>
    </source>
</evidence>